<organism evidence="2 3">
    <name type="scientific">Datura stramonium</name>
    <name type="common">Jimsonweed</name>
    <name type="synonym">Common thornapple</name>
    <dbReference type="NCBI Taxonomy" id="4076"/>
    <lineage>
        <taxon>Eukaryota</taxon>
        <taxon>Viridiplantae</taxon>
        <taxon>Streptophyta</taxon>
        <taxon>Embryophyta</taxon>
        <taxon>Tracheophyta</taxon>
        <taxon>Spermatophyta</taxon>
        <taxon>Magnoliopsida</taxon>
        <taxon>eudicotyledons</taxon>
        <taxon>Gunneridae</taxon>
        <taxon>Pentapetalae</taxon>
        <taxon>asterids</taxon>
        <taxon>lamiids</taxon>
        <taxon>Solanales</taxon>
        <taxon>Solanaceae</taxon>
        <taxon>Solanoideae</taxon>
        <taxon>Datureae</taxon>
        <taxon>Datura</taxon>
    </lineage>
</organism>
<reference evidence="2 3" key="1">
    <citation type="journal article" date="2021" name="BMC Genomics">
        <title>Datura genome reveals duplications of psychoactive alkaloid biosynthetic genes and high mutation rate following tissue culture.</title>
        <authorList>
            <person name="Rajewski A."/>
            <person name="Carter-House D."/>
            <person name="Stajich J."/>
            <person name="Litt A."/>
        </authorList>
    </citation>
    <scope>NUCLEOTIDE SEQUENCE [LARGE SCALE GENOMIC DNA]</scope>
    <source>
        <strain evidence="2">AR-01</strain>
    </source>
</reference>
<keyword evidence="3" id="KW-1185">Reference proteome</keyword>
<feature type="region of interest" description="Disordered" evidence="1">
    <location>
        <begin position="1"/>
        <end position="21"/>
    </location>
</feature>
<feature type="non-terminal residue" evidence="2">
    <location>
        <position position="1"/>
    </location>
</feature>
<sequence length="72" mass="7737">PGTGKPSSQYPSSNRNPGTSPERVVIAGLNIINTTPTNIDVGFKPPGLRWMGREVISTSQLQQMRNSKSGNL</sequence>
<evidence type="ECO:0000313" key="3">
    <source>
        <dbReference type="Proteomes" id="UP000823775"/>
    </source>
</evidence>
<comment type="caution">
    <text evidence="2">The sequence shown here is derived from an EMBL/GenBank/DDBJ whole genome shotgun (WGS) entry which is preliminary data.</text>
</comment>
<evidence type="ECO:0000313" key="2">
    <source>
        <dbReference type="EMBL" id="MCD7453840.1"/>
    </source>
</evidence>
<dbReference type="EMBL" id="JACEIK010000268">
    <property type="protein sequence ID" value="MCD7453840.1"/>
    <property type="molecule type" value="Genomic_DNA"/>
</dbReference>
<gene>
    <name evidence="2" type="ORF">HAX54_022300</name>
</gene>
<protein>
    <submittedName>
        <fullName evidence="2">Uncharacterized protein</fullName>
    </submittedName>
</protein>
<accession>A0ABS8S427</accession>
<evidence type="ECO:0000256" key="1">
    <source>
        <dbReference type="SAM" id="MobiDB-lite"/>
    </source>
</evidence>
<name>A0ABS8S427_DATST</name>
<proteinExistence type="predicted"/>
<dbReference type="Proteomes" id="UP000823775">
    <property type="component" value="Unassembled WGS sequence"/>
</dbReference>
<feature type="compositionally biased region" description="Polar residues" evidence="1">
    <location>
        <begin position="1"/>
        <end position="19"/>
    </location>
</feature>